<keyword evidence="4" id="KW-1185">Reference proteome</keyword>
<proteinExistence type="predicted"/>
<keyword evidence="2" id="KW-0472">Membrane</keyword>
<evidence type="ECO:0000313" key="3">
    <source>
        <dbReference type="EMBL" id="CAE7594159.1"/>
    </source>
</evidence>
<feature type="region of interest" description="Disordered" evidence="1">
    <location>
        <begin position="348"/>
        <end position="417"/>
    </location>
</feature>
<comment type="caution">
    <text evidence="3">The sequence shown here is derived from an EMBL/GenBank/DDBJ whole genome shotgun (WGS) entry which is preliminary data.</text>
</comment>
<reference evidence="3" key="1">
    <citation type="submission" date="2021-02" db="EMBL/GenBank/DDBJ databases">
        <authorList>
            <person name="Dougan E. K."/>
            <person name="Rhodes N."/>
            <person name="Thang M."/>
            <person name="Chan C."/>
        </authorList>
    </citation>
    <scope>NUCLEOTIDE SEQUENCE</scope>
</reference>
<dbReference type="EMBL" id="CAJNDS010002779">
    <property type="protein sequence ID" value="CAE7594159.1"/>
    <property type="molecule type" value="Genomic_DNA"/>
</dbReference>
<dbReference type="AlphaFoldDB" id="A0A812V070"/>
<sequence>MLAPAATLCLVASSSPWAEVNEDLQVVDELQYFSQPDISMYVGIIALLALILVIGFVVRLMQILNITCDCAALQASQEDKGAANLYNPDDPAADWGQVVQEAAQEEAARRRQANCRTWIKERVASLQEKWQRVMNCIRKKKPESPQAGGGEARVRRVNSKNQAARGVIRSSSLRSSSKLSRGSRRSPSKGSAKESRLESKSSHGAESERSEQAREEPPEEAAPKPPEVPRPSVTFSKEVANEVPDEERWRAAASLPPGFIWHGDHDPELADSLEKYLKWEAVGKELEDVEERDFHPGFHAGNLHGMARLAQQQRQSVLIPIVEPVSKHSAKAHSYSANTLYYSCSTLRESRRKKRKRGASKHGAGAKPTARSLGSPQPWSWTGQEPSKPFRLPIDGPRFSTMKVPGVQSQEHILSLE</sequence>
<accession>A0A812V070</accession>
<organism evidence="3 4">
    <name type="scientific">Symbiodinium natans</name>
    <dbReference type="NCBI Taxonomy" id="878477"/>
    <lineage>
        <taxon>Eukaryota</taxon>
        <taxon>Sar</taxon>
        <taxon>Alveolata</taxon>
        <taxon>Dinophyceae</taxon>
        <taxon>Suessiales</taxon>
        <taxon>Symbiodiniaceae</taxon>
        <taxon>Symbiodinium</taxon>
    </lineage>
</organism>
<name>A0A812V070_9DINO</name>
<evidence type="ECO:0000256" key="2">
    <source>
        <dbReference type="SAM" id="Phobius"/>
    </source>
</evidence>
<feature type="compositionally biased region" description="Basic and acidic residues" evidence="1">
    <location>
        <begin position="191"/>
        <end position="216"/>
    </location>
</feature>
<evidence type="ECO:0000256" key="1">
    <source>
        <dbReference type="SAM" id="MobiDB-lite"/>
    </source>
</evidence>
<protein>
    <submittedName>
        <fullName evidence="3">Uncharacterized protein</fullName>
    </submittedName>
</protein>
<feature type="transmembrane region" description="Helical" evidence="2">
    <location>
        <begin position="38"/>
        <end position="58"/>
    </location>
</feature>
<gene>
    <name evidence="3" type="ORF">SNAT2548_LOCUS33818</name>
</gene>
<feature type="compositionally biased region" description="Basic residues" evidence="1">
    <location>
        <begin position="350"/>
        <end position="360"/>
    </location>
</feature>
<keyword evidence="2" id="KW-1133">Transmembrane helix</keyword>
<feature type="compositionally biased region" description="Polar residues" evidence="1">
    <location>
        <begin position="372"/>
        <end position="385"/>
    </location>
</feature>
<feature type="compositionally biased region" description="Polar residues" evidence="1">
    <location>
        <begin position="407"/>
        <end position="417"/>
    </location>
</feature>
<feature type="compositionally biased region" description="Low complexity" evidence="1">
    <location>
        <begin position="169"/>
        <end position="180"/>
    </location>
</feature>
<keyword evidence="2" id="KW-0812">Transmembrane</keyword>
<feature type="region of interest" description="Disordered" evidence="1">
    <location>
        <begin position="137"/>
        <end position="233"/>
    </location>
</feature>
<dbReference type="Proteomes" id="UP000604046">
    <property type="component" value="Unassembled WGS sequence"/>
</dbReference>
<evidence type="ECO:0000313" key="4">
    <source>
        <dbReference type="Proteomes" id="UP000604046"/>
    </source>
</evidence>
<dbReference type="OrthoDB" id="434120at2759"/>